<gene>
    <name evidence="2" type="ORF">HNR10_002864</name>
</gene>
<evidence type="ECO:0000259" key="1">
    <source>
        <dbReference type="PROSITE" id="PS51186"/>
    </source>
</evidence>
<organism evidence="2 3">
    <name type="scientific">Nocardiopsis aegyptia</name>
    <dbReference type="NCBI Taxonomy" id="220378"/>
    <lineage>
        <taxon>Bacteria</taxon>
        <taxon>Bacillati</taxon>
        <taxon>Actinomycetota</taxon>
        <taxon>Actinomycetes</taxon>
        <taxon>Streptosporangiales</taxon>
        <taxon>Nocardiopsidaceae</taxon>
        <taxon>Nocardiopsis</taxon>
    </lineage>
</organism>
<dbReference type="SUPFAM" id="SSF55729">
    <property type="entry name" value="Acyl-CoA N-acyltransferases (Nat)"/>
    <property type="match status" value="1"/>
</dbReference>
<dbReference type="EMBL" id="JACCFS010000001">
    <property type="protein sequence ID" value="NYJ34983.1"/>
    <property type="molecule type" value="Genomic_DNA"/>
</dbReference>
<dbReference type="GO" id="GO:1990189">
    <property type="term" value="F:protein N-terminal-serine acetyltransferase activity"/>
    <property type="evidence" value="ECO:0007669"/>
    <property type="project" value="TreeGrafter"/>
</dbReference>
<dbReference type="InterPro" id="IPR000182">
    <property type="entry name" value="GNAT_dom"/>
</dbReference>
<evidence type="ECO:0000313" key="3">
    <source>
        <dbReference type="Proteomes" id="UP000572051"/>
    </source>
</evidence>
<sequence>MISDHFPPMGLRVRTPRLELRLPSMADLARLGDVAAQGIHAPEQMPFAEPWTDQPPAKVALSVIQYNLGRLAAWTPADWNLNLVVVYEGAVAGVQDVGAKDFAVRRQVGTGSWLGRSFQGRGIGTEMRAAVLHLAFEGLGAGSAVTEAHEGNEASHGVSRRLGYRPNGVDVVAVRGEPVRQQRYRMSREDWECHRTVPVTVSGLEPCLPFFGLGESEV</sequence>
<dbReference type="InterPro" id="IPR016181">
    <property type="entry name" value="Acyl_CoA_acyltransferase"/>
</dbReference>
<evidence type="ECO:0000313" key="2">
    <source>
        <dbReference type="EMBL" id="NYJ34983.1"/>
    </source>
</evidence>
<dbReference type="Proteomes" id="UP000572051">
    <property type="component" value="Unassembled WGS sequence"/>
</dbReference>
<reference evidence="2 3" key="1">
    <citation type="submission" date="2020-07" db="EMBL/GenBank/DDBJ databases">
        <title>Sequencing the genomes of 1000 actinobacteria strains.</title>
        <authorList>
            <person name="Klenk H.-P."/>
        </authorList>
    </citation>
    <scope>NUCLEOTIDE SEQUENCE [LARGE SCALE GENOMIC DNA]</scope>
    <source>
        <strain evidence="2 3">DSM 44442</strain>
    </source>
</reference>
<dbReference type="PANTHER" id="PTHR43441:SF11">
    <property type="entry name" value="RIBOSOMAL-PROTEIN-SERINE ACETYLTRANSFERASE"/>
    <property type="match status" value="1"/>
</dbReference>
<protein>
    <submittedName>
        <fullName evidence="2">RimJ/RimL family protein N-acetyltransferase</fullName>
    </submittedName>
</protein>
<dbReference type="AlphaFoldDB" id="A0A7Z0JA66"/>
<name>A0A7Z0JA66_9ACTN</name>
<proteinExistence type="predicted"/>
<dbReference type="InterPro" id="IPR051908">
    <property type="entry name" value="Ribosomal_N-acetyltransferase"/>
</dbReference>
<feature type="domain" description="N-acetyltransferase" evidence="1">
    <location>
        <begin position="18"/>
        <end position="191"/>
    </location>
</feature>
<dbReference type="RefSeq" id="WP_179823899.1">
    <property type="nucleotide sequence ID" value="NZ_JACCFS010000001.1"/>
</dbReference>
<dbReference type="GO" id="GO:0005737">
    <property type="term" value="C:cytoplasm"/>
    <property type="evidence" value="ECO:0007669"/>
    <property type="project" value="TreeGrafter"/>
</dbReference>
<dbReference type="Gene3D" id="3.40.630.30">
    <property type="match status" value="1"/>
</dbReference>
<keyword evidence="3" id="KW-1185">Reference proteome</keyword>
<dbReference type="PROSITE" id="PS51186">
    <property type="entry name" value="GNAT"/>
    <property type="match status" value="1"/>
</dbReference>
<dbReference type="Pfam" id="PF13302">
    <property type="entry name" value="Acetyltransf_3"/>
    <property type="match status" value="1"/>
</dbReference>
<keyword evidence="2" id="KW-0808">Transferase</keyword>
<dbReference type="PANTHER" id="PTHR43441">
    <property type="entry name" value="RIBOSOMAL-PROTEIN-SERINE ACETYLTRANSFERASE"/>
    <property type="match status" value="1"/>
</dbReference>
<dbReference type="GO" id="GO:0008999">
    <property type="term" value="F:protein-N-terminal-alanine acetyltransferase activity"/>
    <property type="evidence" value="ECO:0007669"/>
    <property type="project" value="TreeGrafter"/>
</dbReference>
<accession>A0A7Z0JA66</accession>
<comment type="caution">
    <text evidence="2">The sequence shown here is derived from an EMBL/GenBank/DDBJ whole genome shotgun (WGS) entry which is preliminary data.</text>
</comment>